<evidence type="ECO:0000259" key="1">
    <source>
        <dbReference type="PROSITE" id="PS50011"/>
    </source>
</evidence>
<organism evidence="2 3">
    <name type="scientific">Rhodamnia argentea</name>
    <dbReference type="NCBI Taxonomy" id="178133"/>
    <lineage>
        <taxon>Eukaryota</taxon>
        <taxon>Viridiplantae</taxon>
        <taxon>Streptophyta</taxon>
        <taxon>Embryophyta</taxon>
        <taxon>Tracheophyta</taxon>
        <taxon>Spermatophyta</taxon>
        <taxon>Magnoliopsida</taxon>
        <taxon>eudicotyledons</taxon>
        <taxon>Gunneridae</taxon>
        <taxon>Pentapetalae</taxon>
        <taxon>rosids</taxon>
        <taxon>malvids</taxon>
        <taxon>Myrtales</taxon>
        <taxon>Myrtaceae</taxon>
        <taxon>Myrtoideae</taxon>
        <taxon>Myrteae</taxon>
        <taxon>Australasian group</taxon>
        <taxon>Rhodamnia</taxon>
    </lineage>
</organism>
<dbReference type="Proteomes" id="UP000827889">
    <property type="component" value="Chromosome 8"/>
</dbReference>
<feature type="domain" description="Protein kinase" evidence="1">
    <location>
        <begin position="16"/>
        <end position="165"/>
    </location>
</feature>
<dbReference type="PANTHER" id="PTHR13954:SF6">
    <property type="entry name" value="NON-SPECIFIC SERINE_THREONINE PROTEIN KINASE"/>
    <property type="match status" value="1"/>
</dbReference>
<sequence length="165" mass="18330">MGTVAIDGGSRAGEILVSRTVIGKGSNGTIVFEGTYDGQPVAVKRLVRGHRAVDFDEIYYLMTSYSHPNIVRYCGAKYDLDFVDLALERCRCSLHDLIVAFSASLDFSVCPHDPPSMAKYKNKLESIRVEMQDVNLWIDGGRPSVLLLKLMRLRNLGMESTRIAS</sequence>
<proteinExistence type="predicted"/>
<dbReference type="SUPFAM" id="SSF56112">
    <property type="entry name" value="Protein kinase-like (PK-like)"/>
    <property type="match status" value="1"/>
</dbReference>
<dbReference type="InterPro" id="IPR045133">
    <property type="entry name" value="IRE1/2-like"/>
</dbReference>
<dbReference type="PANTHER" id="PTHR13954">
    <property type="entry name" value="IRE1-RELATED"/>
    <property type="match status" value="1"/>
</dbReference>
<keyword evidence="2" id="KW-1185">Reference proteome</keyword>
<gene>
    <name evidence="3" type="primary">LOC125316244</name>
</gene>
<dbReference type="PROSITE" id="PS50011">
    <property type="entry name" value="PROTEIN_KINASE_DOM"/>
    <property type="match status" value="1"/>
</dbReference>
<name>A0ABM3HU26_9MYRT</name>
<dbReference type="InterPro" id="IPR011009">
    <property type="entry name" value="Kinase-like_dom_sf"/>
</dbReference>
<dbReference type="GeneID" id="125316244"/>
<protein>
    <submittedName>
        <fullName evidence="3">Serine/threonine-protein kinase/endoribonuclease IRE1a-like</fullName>
    </submittedName>
</protein>
<dbReference type="Gene3D" id="3.30.200.20">
    <property type="entry name" value="Phosphorylase Kinase, domain 1"/>
    <property type="match status" value="1"/>
</dbReference>
<reference evidence="3" key="1">
    <citation type="submission" date="2025-08" db="UniProtKB">
        <authorList>
            <consortium name="RefSeq"/>
        </authorList>
    </citation>
    <scope>IDENTIFICATION</scope>
    <source>
        <tissue evidence="3">Leaf</tissue>
    </source>
</reference>
<evidence type="ECO:0000313" key="3">
    <source>
        <dbReference type="RefSeq" id="XP_048140105.1"/>
    </source>
</evidence>
<accession>A0ABM3HU26</accession>
<evidence type="ECO:0000313" key="2">
    <source>
        <dbReference type="Proteomes" id="UP000827889"/>
    </source>
</evidence>
<dbReference type="InterPro" id="IPR000719">
    <property type="entry name" value="Prot_kinase_dom"/>
</dbReference>
<dbReference type="RefSeq" id="XP_048140105.1">
    <property type="nucleotide sequence ID" value="XM_048284148.1"/>
</dbReference>